<feature type="compositionally biased region" description="Low complexity" evidence="1">
    <location>
        <begin position="31"/>
        <end position="64"/>
    </location>
</feature>
<organism evidence="3 4">
    <name type="scientific">Agrococcus citreus</name>
    <dbReference type="NCBI Taxonomy" id="84643"/>
    <lineage>
        <taxon>Bacteria</taxon>
        <taxon>Bacillati</taxon>
        <taxon>Actinomycetota</taxon>
        <taxon>Actinomycetes</taxon>
        <taxon>Micrococcales</taxon>
        <taxon>Microbacteriaceae</taxon>
        <taxon>Agrococcus</taxon>
    </lineage>
</organism>
<feature type="region of interest" description="Disordered" evidence="1">
    <location>
        <begin position="31"/>
        <end position="68"/>
    </location>
</feature>
<dbReference type="RefSeq" id="WP_343918028.1">
    <property type="nucleotide sequence ID" value="NZ_BAAAKK010000002.1"/>
</dbReference>
<keyword evidence="2" id="KW-0732">Signal</keyword>
<evidence type="ECO:0000256" key="2">
    <source>
        <dbReference type="SAM" id="SignalP"/>
    </source>
</evidence>
<evidence type="ECO:0000313" key="4">
    <source>
        <dbReference type="Proteomes" id="UP001501266"/>
    </source>
</evidence>
<dbReference type="EMBL" id="BAAAKK010000002">
    <property type="protein sequence ID" value="GAA1420527.1"/>
    <property type="molecule type" value="Genomic_DNA"/>
</dbReference>
<sequence>MTRATRGPAIAIACLPVLLLVAGCAPGPLAASTETATPSAAASPPAPTEPASSATPSPSGAAPTERPDSAEWQELAVDDWLTLTTPAGWQVEPRLTSDSPGDLAITDETGYERITVFFDERDRVFDVPACTPSQIPFRVISDTERAEALPAEGLAQSTAIYEFDDYDSSGALSGKLYELRTHLHEPDRVTGDDCAPASGVYPGSGGYLVVSAHFGTDGAGLRFPDWEAAEAFAATEAFQTVETVIGSARITL</sequence>
<feature type="chain" id="PRO_5046216373" description="Lipoprotein" evidence="2">
    <location>
        <begin position="31"/>
        <end position="252"/>
    </location>
</feature>
<gene>
    <name evidence="3" type="ORF">GCM10009640_09980</name>
</gene>
<evidence type="ECO:0000256" key="1">
    <source>
        <dbReference type="SAM" id="MobiDB-lite"/>
    </source>
</evidence>
<keyword evidence="4" id="KW-1185">Reference proteome</keyword>
<name>A0ABN1YSW5_9MICO</name>
<accession>A0ABN1YSW5</accession>
<evidence type="ECO:0008006" key="5">
    <source>
        <dbReference type="Google" id="ProtNLM"/>
    </source>
</evidence>
<protein>
    <recommendedName>
        <fullName evidence="5">Lipoprotein</fullName>
    </recommendedName>
</protein>
<proteinExistence type="predicted"/>
<feature type="signal peptide" evidence="2">
    <location>
        <begin position="1"/>
        <end position="30"/>
    </location>
</feature>
<dbReference type="PROSITE" id="PS51257">
    <property type="entry name" value="PROKAR_LIPOPROTEIN"/>
    <property type="match status" value="1"/>
</dbReference>
<reference evidence="3 4" key="1">
    <citation type="journal article" date="2019" name="Int. J. Syst. Evol. Microbiol.">
        <title>The Global Catalogue of Microorganisms (GCM) 10K type strain sequencing project: providing services to taxonomists for standard genome sequencing and annotation.</title>
        <authorList>
            <consortium name="The Broad Institute Genomics Platform"/>
            <consortium name="The Broad Institute Genome Sequencing Center for Infectious Disease"/>
            <person name="Wu L."/>
            <person name="Ma J."/>
        </authorList>
    </citation>
    <scope>NUCLEOTIDE SEQUENCE [LARGE SCALE GENOMIC DNA]</scope>
    <source>
        <strain evidence="3 4">JCM 12398</strain>
    </source>
</reference>
<comment type="caution">
    <text evidence="3">The sequence shown here is derived from an EMBL/GenBank/DDBJ whole genome shotgun (WGS) entry which is preliminary data.</text>
</comment>
<evidence type="ECO:0000313" key="3">
    <source>
        <dbReference type="EMBL" id="GAA1420527.1"/>
    </source>
</evidence>
<dbReference type="Proteomes" id="UP001501266">
    <property type="component" value="Unassembled WGS sequence"/>
</dbReference>